<evidence type="ECO:0000313" key="3">
    <source>
        <dbReference type="EMBL" id="OSI18461.1"/>
    </source>
</evidence>
<keyword evidence="1" id="KW-0175">Coiled coil</keyword>
<dbReference type="RefSeq" id="WP_085364958.1">
    <property type="nucleotide sequence ID" value="NZ_CAUJPZ010000039.1"/>
</dbReference>
<dbReference type="GeneID" id="94579982"/>
<evidence type="ECO:0000256" key="2">
    <source>
        <dbReference type="SAM" id="Phobius"/>
    </source>
</evidence>
<reference evidence="4" key="1">
    <citation type="submission" date="2017-01" db="EMBL/GenBank/DDBJ databases">
        <authorList>
            <person name="Wolfgang W.J."/>
            <person name="Cole J."/>
            <person name="Wroblewski D."/>
            <person name="Mcginnis J."/>
            <person name="Musser K.A."/>
        </authorList>
    </citation>
    <scope>NUCLEOTIDE SEQUENCE [LARGE SCALE GENOMIC DNA]</scope>
    <source>
        <strain evidence="4">DSM 19151</strain>
    </source>
</reference>
<keyword evidence="2" id="KW-0472">Membrane</keyword>
<evidence type="ECO:0000313" key="4">
    <source>
        <dbReference type="Proteomes" id="UP000193118"/>
    </source>
</evidence>
<dbReference type="STRING" id="194197.BWD09_01395"/>
<proteinExistence type="predicted"/>
<protein>
    <recommendedName>
        <fullName evidence="5">MobB</fullName>
    </recommendedName>
</protein>
<keyword evidence="2" id="KW-0812">Transmembrane</keyword>
<comment type="caution">
    <text evidence="3">The sequence shown here is derived from an EMBL/GenBank/DDBJ whole genome shotgun (WGS) entry which is preliminary data.</text>
</comment>
<keyword evidence="4" id="KW-1185">Reference proteome</keyword>
<keyword evidence="2" id="KW-1133">Transmembrane helix</keyword>
<feature type="transmembrane region" description="Helical" evidence="2">
    <location>
        <begin position="101"/>
        <end position="121"/>
    </location>
</feature>
<dbReference type="AlphaFoldDB" id="A0A1X3DFG4"/>
<name>A0A1X3DFG4_9NEIS</name>
<dbReference type="EMBL" id="MTBO01000002">
    <property type="protein sequence ID" value="OSI18461.1"/>
    <property type="molecule type" value="Genomic_DNA"/>
</dbReference>
<feature type="coiled-coil region" evidence="1">
    <location>
        <begin position="73"/>
        <end position="100"/>
    </location>
</feature>
<evidence type="ECO:0000256" key="1">
    <source>
        <dbReference type="SAM" id="Coils"/>
    </source>
</evidence>
<accession>A0A1X3DFG4</accession>
<dbReference type="Proteomes" id="UP000193118">
    <property type="component" value="Unassembled WGS sequence"/>
</dbReference>
<sequence>MNQDNLTNMQKEMSAFFYAFQKECSGLAKKVDSSLQQSLQMQRKELADIAAGSVEKGLEKAISRYNQTLYESNKSLGFKIQQLENSLEAVNRKHKQLVFKYWLGAVICLATIVISASYLLYHYKSAIDQNKLTAELTQKVNEADLRICGENLCAAVSSQKYGKYYLVKKRSAE</sequence>
<evidence type="ECO:0008006" key="5">
    <source>
        <dbReference type="Google" id="ProtNLM"/>
    </source>
</evidence>
<gene>
    <name evidence="3" type="ORF">BWD09_01395</name>
</gene>
<organism evidence="3 4">
    <name type="scientific">Neisseria dentiae</name>
    <dbReference type="NCBI Taxonomy" id="194197"/>
    <lineage>
        <taxon>Bacteria</taxon>
        <taxon>Pseudomonadati</taxon>
        <taxon>Pseudomonadota</taxon>
        <taxon>Betaproteobacteria</taxon>
        <taxon>Neisseriales</taxon>
        <taxon>Neisseriaceae</taxon>
        <taxon>Neisseria</taxon>
    </lineage>
</organism>